<dbReference type="RefSeq" id="WP_123103928.1">
    <property type="nucleotide sequence ID" value="NZ_CP127527.1"/>
</dbReference>
<proteinExistence type="predicted"/>
<dbReference type="OrthoDB" id="6272730at2"/>
<sequence length="530" mass="57838">MSRAWDEEAAETYQAEDATDQITPPPVPDTDVMLSGIIGEIARAGSDGKEVHPVAVAAACLSWLSAEIGPDIYLPIGDTRHHVNLFTLHIGRSARGGKGESLGLVRRIRNTITGDREDHPCGQIHNGGLSSREGLAGAVHDGYRQGKEEVPAVADKRLWIVEAEFSNVLAQGKREGNTLLPALRDVWDGGNIQPLTKGRGMWSTHPHIALHGNVTPGELQARIEAREINGGTFNRIMMVWAERTCMVALPEPTDTGVVASLARRIEDAIRWAKGTYPTTRDSRKASLTPSAAQSWLSLYPEVKRPHPAGDLVAAATERRAPICLRIALIHAILEKSLMITPDHIRVGYAWAQYGAATAAYVLAGMGGQARDTDRERKVLAFLDKQPGKEADRRALINVCFKKHIDAKDLDRVLTPLVDDGALHRREEEPKAGGRKRVIYSLQRADNADNADNQQRRGFCHADIDADNADNENPPVQSPQSPHVVRNAESLMNAHCPQSPQSPHTSIENCPQCDGAGCHLCDDIDLEGIRP</sequence>
<evidence type="ECO:0000256" key="1">
    <source>
        <dbReference type="SAM" id="MobiDB-lite"/>
    </source>
</evidence>
<comment type="caution">
    <text evidence="2">The sequence shown here is derived from an EMBL/GenBank/DDBJ whole genome shotgun (WGS) entry which is preliminary data.</text>
</comment>
<evidence type="ECO:0000313" key="2">
    <source>
        <dbReference type="EMBL" id="RNF61645.1"/>
    </source>
</evidence>
<protein>
    <submittedName>
        <fullName evidence="2">DUF3987 domain-containing protein</fullName>
    </submittedName>
</protein>
<organism evidence="2">
    <name type="scientific">Acidithiobacillus sulfuriphilus</name>
    <dbReference type="NCBI Taxonomy" id="1867749"/>
    <lineage>
        <taxon>Bacteria</taxon>
        <taxon>Pseudomonadati</taxon>
        <taxon>Pseudomonadota</taxon>
        <taxon>Acidithiobacillia</taxon>
        <taxon>Acidithiobacillales</taxon>
        <taxon>Acidithiobacillaceae</taxon>
        <taxon>Acidithiobacillus</taxon>
    </lineage>
</organism>
<name>A0A3M8QZY6_9PROT</name>
<dbReference type="AlphaFoldDB" id="A0A3M8QZY6"/>
<feature type="region of interest" description="Disordered" evidence="1">
    <location>
        <begin position="1"/>
        <end position="29"/>
    </location>
</feature>
<accession>A0A3M8QZY6</accession>
<gene>
    <name evidence="2" type="ORF">EC580_08145</name>
</gene>
<dbReference type="EMBL" id="RIZI01000167">
    <property type="protein sequence ID" value="RNF61645.1"/>
    <property type="molecule type" value="Genomic_DNA"/>
</dbReference>
<reference evidence="2" key="1">
    <citation type="submission" date="2018-10" db="EMBL/GenBank/DDBJ databases">
        <title>Acidithiobacillus sulfuriphilus sp. nov.: an extremely acidophilic sulfur-oxidizing chemolithotroph isolated from a neutral pH environment.</title>
        <authorList>
            <person name="Falagan C."/>
            <person name="Moya-Beltran A."/>
            <person name="Quatrini R."/>
            <person name="Johnson D.B."/>
        </authorList>
    </citation>
    <scope>NUCLEOTIDE SEQUENCE [LARGE SCALE GENOMIC DNA]</scope>
    <source>
        <strain evidence="2">CJ-2</strain>
    </source>
</reference>